<name>A0A174PZP3_FLAPL</name>
<dbReference type="AlphaFoldDB" id="A0A174PZP3"/>
<reference evidence="1 2" key="1">
    <citation type="submission" date="2015-09" db="EMBL/GenBank/DDBJ databases">
        <authorList>
            <consortium name="Pathogen Informatics"/>
        </authorList>
    </citation>
    <scope>NUCLEOTIDE SEQUENCE [LARGE SCALE GENOMIC DNA]</scope>
    <source>
        <strain evidence="1 2">2789STDY5608854</strain>
    </source>
</reference>
<organism evidence="1 2">
    <name type="scientific">Flavonifractor plautii</name>
    <name type="common">Fusobacterium plautii</name>
    <dbReference type="NCBI Taxonomy" id="292800"/>
    <lineage>
        <taxon>Bacteria</taxon>
        <taxon>Bacillati</taxon>
        <taxon>Bacillota</taxon>
        <taxon>Clostridia</taxon>
        <taxon>Eubacteriales</taxon>
        <taxon>Oscillospiraceae</taxon>
        <taxon>Flavonifractor</taxon>
    </lineage>
</organism>
<proteinExistence type="predicted"/>
<dbReference type="CDD" id="cd05151">
    <property type="entry name" value="ChoK-like"/>
    <property type="match status" value="1"/>
</dbReference>
<dbReference type="Gene3D" id="3.90.1200.10">
    <property type="match status" value="1"/>
</dbReference>
<protein>
    <submittedName>
        <fullName evidence="1">CTP:phosphocholine cytidylyltransferase involved in choline phosphorylation for cell surface LPS epitopes</fullName>
    </submittedName>
</protein>
<accession>A0A174PZP3</accession>
<sequence>MQENNMSVFGTVIRNEEIADFMRLLNLAREIFKQELTVVEIMPGGLTNKNFRAVTENGTQIAIRLAGQGTANYINRPGEKHNAGEIAGLGIAPEIYYYDPKTGSQIVEYIDAPTMHPVDFQTRDEVLVKAGAVMRRYHDSGLEFKTSFDPVAKIDEYKAILDEHSYGKRYEGWERMVEALERIRAAYAKQPPRRVPCHNDALAENFML</sequence>
<dbReference type="RefSeq" id="WP_021631502.1">
    <property type="nucleotide sequence ID" value="NZ_JADMOW010000015.1"/>
</dbReference>
<evidence type="ECO:0000313" key="1">
    <source>
        <dbReference type="EMBL" id="CUP66473.1"/>
    </source>
</evidence>
<dbReference type="InterPro" id="IPR011009">
    <property type="entry name" value="Kinase-like_dom_sf"/>
</dbReference>
<evidence type="ECO:0000313" key="2">
    <source>
        <dbReference type="Proteomes" id="UP000095746"/>
    </source>
</evidence>
<dbReference type="Proteomes" id="UP000095746">
    <property type="component" value="Unassembled WGS sequence"/>
</dbReference>
<keyword evidence="1" id="KW-0548">Nucleotidyltransferase</keyword>
<dbReference type="EMBL" id="CYZT01000444">
    <property type="protein sequence ID" value="CUP66473.1"/>
    <property type="molecule type" value="Genomic_DNA"/>
</dbReference>
<keyword evidence="1" id="KW-0808">Transferase</keyword>
<dbReference type="Gene3D" id="3.30.200.20">
    <property type="entry name" value="Phosphorylase Kinase, domain 1"/>
    <property type="match status" value="1"/>
</dbReference>
<dbReference type="SUPFAM" id="SSF56112">
    <property type="entry name" value="Protein kinase-like (PK-like)"/>
    <property type="match status" value="1"/>
</dbReference>
<gene>
    <name evidence="1" type="ORF">ERS852411_03439</name>
</gene>
<dbReference type="Pfam" id="PF01633">
    <property type="entry name" value="Choline_kinase"/>
    <property type="match status" value="1"/>
</dbReference>
<dbReference type="GO" id="GO:0016779">
    <property type="term" value="F:nucleotidyltransferase activity"/>
    <property type="evidence" value="ECO:0007669"/>
    <property type="project" value="UniProtKB-KW"/>
</dbReference>